<accession>A0A0C3DGV1</accession>
<sequence>MPRHQTPTNVYPIIEDTEFLQQTTTTTTPNPNQKRDSVPAFSSFSSKPQLPMPAALKNKPLTPFGQGNGIHSIIFIARRILASSRRGRGLSGCGDFAFDVLEGFTAVSMEIWVFECPGLLTELDVIGVLDLMCKGDPSASIQGCSSGSM</sequence>
<protein>
    <submittedName>
        <fullName evidence="2">Uncharacterized protein</fullName>
    </submittedName>
</protein>
<gene>
    <name evidence="2" type="ORF">SCLCIDRAFT_30278</name>
</gene>
<evidence type="ECO:0000313" key="2">
    <source>
        <dbReference type="EMBL" id="KIM55569.1"/>
    </source>
</evidence>
<dbReference type="AlphaFoldDB" id="A0A0C3DGV1"/>
<dbReference type="EMBL" id="KN822132">
    <property type="protein sequence ID" value="KIM55569.1"/>
    <property type="molecule type" value="Genomic_DNA"/>
</dbReference>
<dbReference type="Proteomes" id="UP000053989">
    <property type="component" value="Unassembled WGS sequence"/>
</dbReference>
<dbReference type="HOGENOM" id="CLU_1750758_0_0_1"/>
<feature type="compositionally biased region" description="Low complexity" evidence="1">
    <location>
        <begin position="23"/>
        <end position="32"/>
    </location>
</feature>
<organism evidence="2 3">
    <name type="scientific">Scleroderma citrinum Foug A</name>
    <dbReference type="NCBI Taxonomy" id="1036808"/>
    <lineage>
        <taxon>Eukaryota</taxon>
        <taxon>Fungi</taxon>
        <taxon>Dikarya</taxon>
        <taxon>Basidiomycota</taxon>
        <taxon>Agaricomycotina</taxon>
        <taxon>Agaricomycetes</taxon>
        <taxon>Agaricomycetidae</taxon>
        <taxon>Boletales</taxon>
        <taxon>Sclerodermatineae</taxon>
        <taxon>Sclerodermataceae</taxon>
        <taxon>Scleroderma</taxon>
    </lineage>
</organism>
<keyword evidence="3" id="KW-1185">Reference proteome</keyword>
<evidence type="ECO:0000313" key="3">
    <source>
        <dbReference type="Proteomes" id="UP000053989"/>
    </source>
</evidence>
<reference evidence="3" key="2">
    <citation type="submission" date="2015-01" db="EMBL/GenBank/DDBJ databases">
        <title>Evolutionary Origins and Diversification of the Mycorrhizal Mutualists.</title>
        <authorList>
            <consortium name="DOE Joint Genome Institute"/>
            <consortium name="Mycorrhizal Genomics Consortium"/>
            <person name="Kohler A."/>
            <person name="Kuo A."/>
            <person name="Nagy L.G."/>
            <person name="Floudas D."/>
            <person name="Copeland A."/>
            <person name="Barry K.W."/>
            <person name="Cichocki N."/>
            <person name="Veneault-Fourrey C."/>
            <person name="LaButti K."/>
            <person name="Lindquist E.A."/>
            <person name="Lipzen A."/>
            <person name="Lundell T."/>
            <person name="Morin E."/>
            <person name="Murat C."/>
            <person name="Riley R."/>
            <person name="Ohm R."/>
            <person name="Sun H."/>
            <person name="Tunlid A."/>
            <person name="Henrissat B."/>
            <person name="Grigoriev I.V."/>
            <person name="Hibbett D.S."/>
            <person name="Martin F."/>
        </authorList>
    </citation>
    <scope>NUCLEOTIDE SEQUENCE [LARGE SCALE GENOMIC DNA]</scope>
    <source>
        <strain evidence="3">Foug A</strain>
    </source>
</reference>
<proteinExistence type="predicted"/>
<reference evidence="2 3" key="1">
    <citation type="submission" date="2014-04" db="EMBL/GenBank/DDBJ databases">
        <authorList>
            <consortium name="DOE Joint Genome Institute"/>
            <person name="Kuo A."/>
            <person name="Kohler A."/>
            <person name="Nagy L.G."/>
            <person name="Floudas D."/>
            <person name="Copeland A."/>
            <person name="Barry K.W."/>
            <person name="Cichocki N."/>
            <person name="Veneault-Fourrey C."/>
            <person name="LaButti K."/>
            <person name="Lindquist E.A."/>
            <person name="Lipzen A."/>
            <person name="Lundell T."/>
            <person name="Morin E."/>
            <person name="Murat C."/>
            <person name="Sun H."/>
            <person name="Tunlid A."/>
            <person name="Henrissat B."/>
            <person name="Grigoriev I.V."/>
            <person name="Hibbett D.S."/>
            <person name="Martin F."/>
            <person name="Nordberg H.P."/>
            <person name="Cantor M.N."/>
            <person name="Hua S.X."/>
        </authorList>
    </citation>
    <scope>NUCLEOTIDE SEQUENCE [LARGE SCALE GENOMIC DNA]</scope>
    <source>
        <strain evidence="2 3">Foug A</strain>
    </source>
</reference>
<name>A0A0C3DGV1_9AGAM</name>
<feature type="region of interest" description="Disordered" evidence="1">
    <location>
        <begin position="23"/>
        <end position="48"/>
    </location>
</feature>
<evidence type="ECO:0000256" key="1">
    <source>
        <dbReference type="SAM" id="MobiDB-lite"/>
    </source>
</evidence>
<dbReference type="InParanoid" id="A0A0C3DGV1"/>